<feature type="compositionally biased region" description="Basic and acidic residues" evidence="6">
    <location>
        <begin position="224"/>
        <end position="234"/>
    </location>
</feature>
<dbReference type="EnsemblPlants" id="AET00018">
    <property type="protein sequence ID" value="AET00018"/>
    <property type="gene ID" value="MTR_5g087480"/>
</dbReference>
<feature type="region of interest" description="Disordered" evidence="6">
    <location>
        <begin position="97"/>
        <end position="234"/>
    </location>
</feature>
<dbReference type="OrthoDB" id="1431247at2759"/>
<dbReference type="CDD" id="cd06464">
    <property type="entry name" value="ACD_sHsps-like"/>
    <property type="match status" value="1"/>
</dbReference>
<dbReference type="PROSITE" id="PS01031">
    <property type="entry name" value="SHSP"/>
    <property type="match status" value="1"/>
</dbReference>
<keyword evidence="3" id="KW-0611">Plant defense</keyword>
<dbReference type="SUPFAM" id="SSF49764">
    <property type="entry name" value="HSP20-like chaperones"/>
    <property type="match status" value="1"/>
</dbReference>
<evidence type="ECO:0000256" key="3">
    <source>
        <dbReference type="ARBA" id="ARBA00022821"/>
    </source>
</evidence>
<dbReference type="Pfam" id="PF00011">
    <property type="entry name" value="HSP20"/>
    <property type="match status" value="1"/>
</dbReference>
<evidence type="ECO:0000313" key="9">
    <source>
        <dbReference type="EMBL" id="AET00018.1"/>
    </source>
</evidence>
<feature type="transmembrane region" description="Helical" evidence="7">
    <location>
        <begin position="305"/>
        <end position="325"/>
    </location>
</feature>
<feature type="compositionally biased region" description="Basic and acidic residues" evidence="6">
    <location>
        <begin position="148"/>
        <end position="170"/>
    </location>
</feature>
<dbReference type="InterPro" id="IPR008978">
    <property type="entry name" value="HSP20-like_chaperone"/>
</dbReference>
<evidence type="ECO:0000256" key="2">
    <source>
        <dbReference type="ARBA" id="ARBA00022475"/>
    </source>
</evidence>
<evidence type="ECO:0000259" key="8">
    <source>
        <dbReference type="PROSITE" id="PS01031"/>
    </source>
</evidence>
<dbReference type="Gene3D" id="2.60.40.790">
    <property type="match status" value="1"/>
</dbReference>
<reference evidence="9 11" key="1">
    <citation type="journal article" date="2011" name="Nature">
        <title>The Medicago genome provides insight into the evolution of rhizobial symbioses.</title>
        <authorList>
            <person name="Young N.D."/>
            <person name="Debelle F."/>
            <person name="Oldroyd G.E."/>
            <person name="Geurts R."/>
            <person name="Cannon S.B."/>
            <person name="Udvardi M.K."/>
            <person name="Benedito V.A."/>
            <person name="Mayer K.F."/>
            <person name="Gouzy J."/>
            <person name="Schoof H."/>
            <person name="Van de Peer Y."/>
            <person name="Proost S."/>
            <person name="Cook D.R."/>
            <person name="Meyers B.C."/>
            <person name="Spannagl M."/>
            <person name="Cheung F."/>
            <person name="De Mita S."/>
            <person name="Krishnakumar V."/>
            <person name="Gundlach H."/>
            <person name="Zhou S."/>
            <person name="Mudge J."/>
            <person name="Bharti A.K."/>
            <person name="Murray J.D."/>
            <person name="Naoumkina M.A."/>
            <person name="Rosen B."/>
            <person name="Silverstein K.A."/>
            <person name="Tang H."/>
            <person name="Rombauts S."/>
            <person name="Zhao P.X."/>
            <person name="Zhou P."/>
            <person name="Barbe V."/>
            <person name="Bardou P."/>
            <person name="Bechner M."/>
            <person name="Bellec A."/>
            <person name="Berger A."/>
            <person name="Berges H."/>
            <person name="Bidwell S."/>
            <person name="Bisseling T."/>
            <person name="Choisne N."/>
            <person name="Couloux A."/>
            <person name="Denny R."/>
            <person name="Deshpande S."/>
            <person name="Dai X."/>
            <person name="Doyle J.J."/>
            <person name="Dudez A.M."/>
            <person name="Farmer A.D."/>
            <person name="Fouteau S."/>
            <person name="Franken C."/>
            <person name="Gibelin C."/>
            <person name="Gish J."/>
            <person name="Goldstein S."/>
            <person name="Gonzalez A.J."/>
            <person name="Green P.J."/>
            <person name="Hallab A."/>
            <person name="Hartog M."/>
            <person name="Hua A."/>
            <person name="Humphray S.J."/>
            <person name="Jeong D.H."/>
            <person name="Jing Y."/>
            <person name="Jocker A."/>
            <person name="Kenton S.M."/>
            <person name="Kim D.J."/>
            <person name="Klee K."/>
            <person name="Lai H."/>
            <person name="Lang C."/>
            <person name="Lin S."/>
            <person name="Macmil S.L."/>
            <person name="Magdelenat G."/>
            <person name="Matthews L."/>
            <person name="McCorrison J."/>
            <person name="Monaghan E.L."/>
            <person name="Mun J.H."/>
            <person name="Najar F.Z."/>
            <person name="Nicholson C."/>
            <person name="Noirot C."/>
            <person name="O'Bleness M."/>
            <person name="Paule C.R."/>
            <person name="Poulain J."/>
            <person name="Prion F."/>
            <person name="Qin B."/>
            <person name="Qu C."/>
            <person name="Retzel E.F."/>
            <person name="Riddle C."/>
            <person name="Sallet E."/>
            <person name="Samain S."/>
            <person name="Samson N."/>
            <person name="Sanders I."/>
            <person name="Saurat O."/>
            <person name="Scarpelli C."/>
            <person name="Schiex T."/>
            <person name="Segurens B."/>
            <person name="Severin A.J."/>
            <person name="Sherrier D.J."/>
            <person name="Shi R."/>
            <person name="Sims S."/>
            <person name="Singer S.R."/>
            <person name="Sinharoy S."/>
            <person name="Sterck L."/>
            <person name="Viollet A."/>
            <person name="Wang B.B."/>
            <person name="Wang K."/>
            <person name="Wang M."/>
            <person name="Wang X."/>
            <person name="Warfsmann J."/>
            <person name="Weissenbach J."/>
            <person name="White D.D."/>
            <person name="White J.D."/>
            <person name="Wiley G.B."/>
            <person name="Wincker P."/>
            <person name="Xing Y."/>
            <person name="Yang L."/>
            <person name="Yao Z."/>
            <person name="Ying F."/>
            <person name="Zhai J."/>
            <person name="Zhou L."/>
            <person name="Zuber A."/>
            <person name="Denarie J."/>
            <person name="Dixon R.A."/>
            <person name="May G.D."/>
            <person name="Schwartz D.C."/>
            <person name="Rogers J."/>
            <person name="Quetier F."/>
            <person name="Town C.D."/>
            <person name="Roe B.A."/>
        </authorList>
    </citation>
    <scope>NUCLEOTIDE SEQUENCE [LARGE SCALE GENOMIC DNA]</scope>
    <source>
        <strain evidence="9">A17</strain>
        <strain evidence="10 11">cv. Jemalong A17</strain>
    </source>
</reference>
<keyword evidence="7" id="KW-0812">Transmembrane</keyword>
<feature type="compositionally biased region" description="Basic and acidic residues" evidence="6">
    <location>
        <begin position="130"/>
        <end position="140"/>
    </location>
</feature>
<keyword evidence="7" id="KW-0472">Membrane</keyword>
<feature type="compositionally biased region" description="Basic and acidic residues" evidence="6">
    <location>
        <begin position="180"/>
        <end position="196"/>
    </location>
</feature>
<dbReference type="EMBL" id="CM001221">
    <property type="protein sequence ID" value="AET00018.1"/>
    <property type="molecule type" value="Genomic_DNA"/>
</dbReference>
<accession>G7KHG6</accession>
<evidence type="ECO:0000256" key="4">
    <source>
        <dbReference type="PROSITE-ProRule" id="PRU00285"/>
    </source>
</evidence>
<evidence type="ECO:0000256" key="6">
    <source>
        <dbReference type="SAM" id="MobiDB-lite"/>
    </source>
</evidence>
<dbReference type="InterPro" id="IPR002068">
    <property type="entry name" value="A-crystallin/Hsp20_dom"/>
</dbReference>
<evidence type="ECO:0000256" key="1">
    <source>
        <dbReference type="ARBA" id="ARBA00004162"/>
    </source>
</evidence>
<dbReference type="PANTHER" id="PTHR43670">
    <property type="entry name" value="HEAT SHOCK PROTEIN 26"/>
    <property type="match status" value="1"/>
</dbReference>
<feature type="compositionally biased region" description="Low complexity" evidence="6">
    <location>
        <begin position="99"/>
        <end position="109"/>
    </location>
</feature>
<gene>
    <name evidence="10" type="primary">11432310</name>
    <name evidence="9" type="ordered locus">MTR_5g087480</name>
</gene>
<feature type="domain" description="SHSP" evidence="8">
    <location>
        <begin position="7"/>
        <end position="112"/>
    </location>
</feature>
<evidence type="ECO:0000256" key="7">
    <source>
        <dbReference type="SAM" id="Phobius"/>
    </source>
</evidence>
<dbReference type="GO" id="GO:0006952">
    <property type="term" value="P:defense response"/>
    <property type="evidence" value="ECO:0007669"/>
    <property type="project" value="UniProtKB-KW"/>
</dbReference>
<dbReference type="ExpressionAtlas" id="G7KHG6">
    <property type="expression patterns" value="differential"/>
</dbReference>
<dbReference type="OMA" id="ENCDRSK"/>
<keyword evidence="11" id="KW-1185">Reference proteome</keyword>
<dbReference type="Proteomes" id="UP000002051">
    <property type="component" value="Chromosome 5"/>
</dbReference>
<evidence type="ECO:0000313" key="10">
    <source>
        <dbReference type="EnsemblPlants" id="AET00018"/>
    </source>
</evidence>
<protein>
    <submittedName>
        <fullName evidence="9">Hsp20/alpha crystallin family protein</fullName>
    </submittedName>
</protein>
<proteinExistence type="inferred from homology"/>
<dbReference type="KEGG" id="mtr:11432310"/>
<dbReference type="PaxDb" id="3880-AET00018"/>
<organism evidence="9 11">
    <name type="scientific">Medicago truncatula</name>
    <name type="common">Barrel medic</name>
    <name type="synonym">Medicago tribuloides</name>
    <dbReference type="NCBI Taxonomy" id="3880"/>
    <lineage>
        <taxon>Eukaryota</taxon>
        <taxon>Viridiplantae</taxon>
        <taxon>Streptophyta</taxon>
        <taxon>Embryophyta</taxon>
        <taxon>Tracheophyta</taxon>
        <taxon>Spermatophyta</taxon>
        <taxon>Magnoliopsida</taxon>
        <taxon>eudicotyledons</taxon>
        <taxon>Gunneridae</taxon>
        <taxon>Pentapetalae</taxon>
        <taxon>rosids</taxon>
        <taxon>fabids</taxon>
        <taxon>Fabales</taxon>
        <taxon>Fabaceae</taxon>
        <taxon>Papilionoideae</taxon>
        <taxon>50 kb inversion clade</taxon>
        <taxon>NPAAA clade</taxon>
        <taxon>Hologalegina</taxon>
        <taxon>IRL clade</taxon>
        <taxon>Trifolieae</taxon>
        <taxon>Medicago</taxon>
    </lineage>
</organism>
<dbReference type="GO" id="GO:0034605">
    <property type="term" value="P:cellular response to heat"/>
    <property type="evidence" value="ECO:0000318"/>
    <property type="project" value="GO_Central"/>
</dbReference>
<comment type="subcellular location">
    <subcellularLocation>
        <location evidence="1">Cell membrane</location>
        <topology evidence="1">Single-pass membrane protein</topology>
    </subcellularLocation>
</comment>
<keyword evidence="2" id="KW-1003">Cell membrane</keyword>
<dbReference type="AlphaFoldDB" id="G7KHG6"/>
<sequence length="346" mass="38949">MDTKTQPEADRVYEDFEPYNEWDKYDGRFTVMLPGYRRDQMKVQVTSKPALRLIGERPTFQNRWRRFKLEFPIPSDYDTDSVTATFEGGKLTVKFAKLTNPKETTTNPPEEAPRPKEPSQKVNEQKGTPKAKEEKVETKETTTNPPEEAPRPKEPSQKGTPKAKEEKAETNETTTNPPEEAPRPKESPQKADEQKGAQEGTPKAIEEKAETKTNDVSDQTTPPKENDTITEKRTEASIDKVAEKVRTNGSAETIEAATSNSPKTKDAKFIARCKTRLVDFTLSKALCNQDENEALGNSTTGLKKWKRLVACVMLILLIVGLGLYCRNTFGSSQGELDLEELLLFPY</sequence>
<evidence type="ECO:0000256" key="5">
    <source>
        <dbReference type="RuleBase" id="RU003616"/>
    </source>
</evidence>
<dbReference type="eggNOG" id="KOG0710">
    <property type="taxonomic scope" value="Eukaryota"/>
</dbReference>
<comment type="similarity">
    <text evidence="4 5">Belongs to the small heat shock protein (HSP20) family.</text>
</comment>
<dbReference type="PANTHER" id="PTHR43670:SF47">
    <property type="entry name" value="HSP20_ALPHA CRYSTALLIN FAMILY PROTEIN"/>
    <property type="match status" value="1"/>
</dbReference>
<feature type="compositionally biased region" description="Basic and acidic residues" evidence="6">
    <location>
        <begin position="204"/>
        <end position="215"/>
    </location>
</feature>
<keyword evidence="7" id="KW-1133">Transmembrane helix</keyword>
<dbReference type="GO" id="GO:0005886">
    <property type="term" value="C:plasma membrane"/>
    <property type="evidence" value="ECO:0007669"/>
    <property type="project" value="UniProtKB-SubCell"/>
</dbReference>
<reference evidence="9 11" key="2">
    <citation type="journal article" date="2014" name="BMC Genomics">
        <title>An improved genome release (version Mt4.0) for the model legume Medicago truncatula.</title>
        <authorList>
            <person name="Tang H."/>
            <person name="Krishnakumar V."/>
            <person name="Bidwell S."/>
            <person name="Rosen B."/>
            <person name="Chan A."/>
            <person name="Zhou S."/>
            <person name="Gentzbittel L."/>
            <person name="Childs K.L."/>
            <person name="Yandell M."/>
            <person name="Gundlach H."/>
            <person name="Mayer K.F."/>
            <person name="Schwartz D.C."/>
            <person name="Town C.D."/>
        </authorList>
    </citation>
    <scope>GENOME REANNOTATION</scope>
    <source>
        <strain evidence="10 11">cv. Jemalong A17</strain>
    </source>
</reference>
<reference evidence="10" key="3">
    <citation type="submission" date="2015-04" db="UniProtKB">
        <authorList>
            <consortium name="EnsemblPlants"/>
        </authorList>
    </citation>
    <scope>IDENTIFICATION</scope>
    <source>
        <strain evidence="10">cv. Jemalong A17</strain>
    </source>
</reference>
<name>G7KHG6_MEDTR</name>
<evidence type="ECO:0000313" key="11">
    <source>
        <dbReference type="Proteomes" id="UP000002051"/>
    </source>
</evidence>